<proteinExistence type="predicted"/>
<evidence type="ECO:0000313" key="3">
    <source>
        <dbReference type="Proteomes" id="UP000241848"/>
    </source>
</evidence>
<reference evidence="2 3" key="1">
    <citation type="journal article" date="2014" name="BMC Genomics">
        <title>Comparison of environmental and isolate Sulfobacillus genomes reveals diverse carbon, sulfur, nitrogen, and hydrogen metabolisms.</title>
        <authorList>
            <person name="Justice N.B."/>
            <person name="Norman A."/>
            <person name="Brown C.T."/>
            <person name="Singh A."/>
            <person name="Thomas B.C."/>
            <person name="Banfield J.F."/>
        </authorList>
    </citation>
    <scope>NUCLEOTIDE SEQUENCE [LARGE SCALE GENOMIC DNA]</scope>
    <source>
        <strain evidence="2">AMDSBA3</strain>
    </source>
</reference>
<dbReference type="InterPro" id="IPR036390">
    <property type="entry name" value="WH_DNA-bd_sf"/>
</dbReference>
<gene>
    <name evidence="2" type="ORF">C7B45_00400</name>
</gene>
<dbReference type="GO" id="GO:0005829">
    <property type="term" value="C:cytosol"/>
    <property type="evidence" value="ECO:0007669"/>
    <property type="project" value="TreeGrafter"/>
</dbReference>
<protein>
    <submittedName>
        <fullName evidence="2">AsnC family transcriptional regulator</fullName>
    </submittedName>
</protein>
<dbReference type="NCBIfam" id="TIGR00738">
    <property type="entry name" value="rrf2_super"/>
    <property type="match status" value="1"/>
</dbReference>
<keyword evidence="1" id="KW-0238">DNA-binding</keyword>
<dbReference type="InterPro" id="IPR000944">
    <property type="entry name" value="Tscrpt_reg_Rrf2"/>
</dbReference>
<sequence>MFKVSSKGRYAVKAVYELSLHVGAGPLTVAHIAHSQNIPEQYLEQLMPLLRRAGIVTGMRGAQGGYQLAASPEEVSVRDVVAAVEGPIIVAECASEDGSGCSEMDWCIGPDVWMRVQEAVDDAMSQMTMDRLVHQQRLFIRQKFNEAGLAGTTLAKGG</sequence>
<evidence type="ECO:0000256" key="1">
    <source>
        <dbReference type="ARBA" id="ARBA00023125"/>
    </source>
</evidence>
<dbReference type="GO" id="GO:0003677">
    <property type="term" value="F:DNA binding"/>
    <property type="evidence" value="ECO:0007669"/>
    <property type="project" value="UniProtKB-KW"/>
</dbReference>
<dbReference type="PANTHER" id="PTHR33221">
    <property type="entry name" value="WINGED HELIX-TURN-HELIX TRANSCRIPTIONAL REGULATOR, RRF2 FAMILY"/>
    <property type="match status" value="1"/>
</dbReference>
<dbReference type="Gene3D" id="1.10.10.10">
    <property type="entry name" value="Winged helix-like DNA-binding domain superfamily/Winged helix DNA-binding domain"/>
    <property type="match status" value="1"/>
</dbReference>
<evidence type="ECO:0000313" key="2">
    <source>
        <dbReference type="EMBL" id="PSR24109.1"/>
    </source>
</evidence>
<dbReference type="PROSITE" id="PS51197">
    <property type="entry name" value="HTH_RRF2_2"/>
    <property type="match status" value="1"/>
</dbReference>
<comment type="caution">
    <text evidence="2">The sequence shown here is derived from an EMBL/GenBank/DDBJ whole genome shotgun (WGS) entry which is preliminary data.</text>
</comment>
<dbReference type="Proteomes" id="UP000241848">
    <property type="component" value="Unassembled WGS sequence"/>
</dbReference>
<accession>A0A2T2WPD9</accession>
<organism evidence="2 3">
    <name type="scientific">Sulfobacillus acidophilus</name>
    <dbReference type="NCBI Taxonomy" id="53633"/>
    <lineage>
        <taxon>Bacteria</taxon>
        <taxon>Bacillati</taxon>
        <taxon>Bacillota</taxon>
        <taxon>Clostridia</taxon>
        <taxon>Eubacteriales</taxon>
        <taxon>Clostridiales Family XVII. Incertae Sedis</taxon>
        <taxon>Sulfobacillus</taxon>
    </lineage>
</organism>
<dbReference type="AlphaFoldDB" id="A0A2T2WPD9"/>
<dbReference type="InterPro" id="IPR036388">
    <property type="entry name" value="WH-like_DNA-bd_sf"/>
</dbReference>
<dbReference type="SUPFAM" id="SSF46785">
    <property type="entry name" value="Winged helix' DNA-binding domain"/>
    <property type="match status" value="1"/>
</dbReference>
<dbReference type="GO" id="GO:0003700">
    <property type="term" value="F:DNA-binding transcription factor activity"/>
    <property type="evidence" value="ECO:0007669"/>
    <property type="project" value="TreeGrafter"/>
</dbReference>
<dbReference type="EMBL" id="PXYV01000001">
    <property type="protein sequence ID" value="PSR24109.1"/>
    <property type="molecule type" value="Genomic_DNA"/>
</dbReference>
<dbReference type="Pfam" id="PF02082">
    <property type="entry name" value="Rrf2"/>
    <property type="match status" value="1"/>
</dbReference>
<name>A0A2T2WPD9_9FIRM</name>
<dbReference type="PANTHER" id="PTHR33221:SF5">
    <property type="entry name" value="HTH-TYPE TRANSCRIPTIONAL REGULATOR ISCR"/>
    <property type="match status" value="1"/>
</dbReference>